<dbReference type="Gene3D" id="1.20.120.450">
    <property type="entry name" value="dinb family like domain"/>
    <property type="match status" value="1"/>
</dbReference>
<evidence type="ECO:0000313" key="2">
    <source>
        <dbReference type="Proteomes" id="UP000229681"/>
    </source>
</evidence>
<dbReference type="Proteomes" id="UP000229681">
    <property type="component" value="Unassembled WGS sequence"/>
</dbReference>
<dbReference type="InterPro" id="IPR012550">
    <property type="entry name" value="DUF1706"/>
</dbReference>
<accession>A0A2M8PC14</accession>
<dbReference type="SUPFAM" id="SSF109854">
    <property type="entry name" value="DinB/YfiT-like putative metalloenzymes"/>
    <property type="match status" value="1"/>
</dbReference>
<evidence type="ECO:0000313" key="1">
    <source>
        <dbReference type="EMBL" id="PJF35082.1"/>
    </source>
</evidence>
<organism evidence="1 2">
    <name type="scientific">Candidatus Thermofonsia Clade 1 bacterium</name>
    <dbReference type="NCBI Taxonomy" id="2364210"/>
    <lineage>
        <taxon>Bacteria</taxon>
        <taxon>Bacillati</taxon>
        <taxon>Chloroflexota</taxon>
        <taxon>Candidatus Thermofontia</taxon>
        <taxon>Candidatus Thermofonsia Clade 1</taxon>
    </lineage>
</organism>
<name>A0A2M8PC14_9CHLR</name>
<proteinExistence type="predicted"/>
<evidence type="ECO:0008006" key="3">
    <source>
        <dbReference type="Google" id="ProtNLM"/>
    </source>
</evidence>
<comment type="caution">
    <text evidence="1">The sequence shown here is derived from an EMBL/GenBank/DDBJ whole genome shotgun (WGS) entry which is preliminary data.</text>
</comment>
<dbReference type="EMBL" id="PGTM01000210">
    <property type="protein sequence ID" value="PJF35082.1"/>
    <property type="molecule type" value="Genomic_DNA"/>
</dbReference>
<dbReference type="AlphaFoldDB" id="A0A2M8PC14"/>
<protein>
    <recommendedName>
        <fullName evidence="3">DinB-like domain-containing protein</fullName>
    </recommendedName>
</protein>
<gene>
    <name evidence="1" type="ORF">CUN49_12375</name>
</gene>
<reference evidence="1 2" key="1">
    <citation type="submission" date="2017-11" db="EMBL/GenBank/DDBJ databases">
        <title>Evolution of Phototrophy in the Chloroflexi Phylum Driven by Horizontal Gene Transfer.</title>
        <authorList>
            <person name="Ward L.M."/>
            <person name="Hemp J."/>
            <person name="Shih P.M."/>
            <person name="Mcglynn S.E."/>
            <person name="Fischer W."/>
        </authorList>
    </citation>
    <scope>NUCLEOTIDE SEQUENCE [LARGE SCALE GENOMIC DNA]</scope>
    <source>
        <strain evidence="1">JP3_13</strain>
    </source>
</reference>
<dbReference type="Pfam" id="PF08020">
    <property type="entry name" value="DUF1706"/>
    <property type="match status" value="1"/>
</dbReference>
<dbReference type="InterPro" id="IPR034660">
    <property type="entry name" value="DinB/YfiT-like"/>
</dbReference>
<sequence length="180" mass="21001">MSHILAEHDHGRLIKSLKAQRFMFEVALEQIKTPELYLRHGVLGVWSVKDIVAHVTAWDRRGTRWIEAYSRNEPFVMPEEGYTWADIDALNAATYAEHRYERLEDVLRAFHESFPPLLAAAEALTQAQINQPLTYHDGQRLQTVHGGKLIVWRYQHYREHAAHIKAWLSSLREAQFVKYG</sequence>